<proteinExistence type="predicted"/>
<dbReference type="Proteomes" id="UP000077266">
    <property type="component" value="Unassembled WGS sequence"/>
</dbReference>
<gene>
    <name evidence="1" type="ORF">EXIGLDRAFT_165229</name>
</gene>
<accession>A0A165FD08</accession>
<reference evidence="1 2" key="1">
    <citation type="journal article" date="2016" name="Mol. Biol. Evol.">
        <title>Comparative Genomics of Early-Diverging Mushroom-Forming Fungi Provides Insights into the Origins of Lignocellulose Decay Capabilities.</title>
        <authorList>
            <person name="Nagy L.G."/>
            <person name="Riley R."/>
            <person name="Tritt A."/>
            <person name="Adam C."/>
            <person name="Daum C."/>
            <person name="Floudas D."/>
            <person name="Sun H."/>
            <person name="Yadav J.S."/>
            <person name="Pangilinan J."/>
            <person name="Larsson K.H."/>
            <person name="Matsuura K."/>
            <person name="Barry K."/>
            <person name="Labutti K."/>
            <person name="Kuo R."/>
            <person name="Ohm R.A."/>
            <person name="Bhattacharya S.S."/>
            <person name="Shirouzu T."/>
            <person name="Yoshinaga Y."/>
            <person name="Martin F.M."/>
            <person name="Grigoriev I.V."/>
            <person name="Hibbett D.S."/>
        </authorList>
    </citation>
    <scope>NUCLEOTIDE SEQUENCE [LARGE SCALE GENOMIC DNA]</scope>
    <source>
        <strain evidence="1 2">HHB12029</strain>
    </source>
</reference>
<name>A0A165FD08_EXIGL</name>
<protein>
    <submittedName>
        <fullName evidence="1">Uncharacterized protein</fullName>
    </submittedName>
</protein>
<keyword evidence="2" id="KW-1185">Reference proteome</keyword>
<evidence type="ECO:0000313" key="1">
    <source>
        <dbReference type="EMBL" id="KZV88788.1"/>
    </source>
</evidence>
<dbReference type="InParanoid" id="A0A165FD08"/>
<dbReference type="AlphaFoldDB" id="A0A165FD08"/>
<organism evidence="1 2">
    <name type="scientific">Exidia glandulosa HHB12029</name>
    <dbReference type="NCBI Taxonomy" id="1314781"/>
    <lineage>
        <taxon>Eukaryota</taxon>
        <taxon>Fungi</taxon>
        <taxon>Dikarya</taxon>
        <taxon>Basidiomycota</taxon>
        <taxon>Agaricomycotina</taxon>
        <taxon>Agaricomycetes</taxon>
        <taxon>Auriculariales</taxon>
        <taxon>Exidiaceae</taxon>
        <taxon>Exidia</taxon>
    </lineage>
</organism>
<evidence type="ECO:0000313" key="2">
    <source>
        <dbReference type="Proteomes" id="UP000077266"/>
    </source>
</evidence>
<dbReference type="EMBL" id="KV426090">
    <property type="protein sequence ID" value="KZV88788.1"/>
    <property type="molecule type" value="Genomic_DNA"/>
</dbReference>
<sequence length="96" mass="10090">MRPGDISILSCISRTLKQSLLHSSRTRPLSASCGVILALSCYCQGVSTLGRRVNLQVQGHGAASSQTYISSCLFQESGHGNGTASLLLLVDVGVRV</sequence>